<protein>
    <submittedName>
        <fullName evidence="1">Uncharacterized protein</fullName>
    </submittedName>
</protein>
<evidence type="ECO:0000313" key="1">
    <source>
        <dbReference type="EMBL" id="CDW30575.1"/>
    </source>
</evidence>
<name>A0A0K2TXK7_LEPSM</name>
<organism evidence="1">
    <name type="scientific">Lepeophtheirus salmonis</name>
    <name type="common">Salmon louse</name>
    <name type="synonym">Caligus salmonis</name>
    <dbReference type="NCBI Taxonomy" id="72036"/>
    <lineage>
        <taxon>Eukaryota</taxon>
        <taxon>Metazoa</taxon>
        <taxon>Ecdysozoa</taxon>
        <taxon>Arthropoda</taxon>
        <taxon>Crustacea</taxon>
        <taxon>Multicrustacea</taxon>
        <taxon>Hexanauplia</taxon>
        <taxon>Copepoda</taxon>
        <taxon>Siphonostomatoida</taxon>
        <taxon>Caligidae</taxon>
        <taxon>Lepeophtheirus</taxon>
    </lineage>
</organism>
<dbReference type="EMBL" id="HACA01013214">
    <property type="protein sequence ID" value="CDW30575.1"/>
    <property type="molecule type" value="Transcribed_RNA"/>
</dbReference>
<dbReference type="AlphaFoldDB" id="A0A0K2TXK7"/>
<reference evidence="1" key="1">
    <citation type="submission" date="2014-05" db="EMBL/GenBank/DDBJ databases">
        <authorList>
            <person name="Chronopoulou M."/>
        </authorList>
    </citation>
    <scope>NUCLEOTIDE SEQUENCE</scope>
    <source>
        <tissue evidence="1">Whole organism</tissue>
    </source>
</reference>
<accession>A0A0K2TXK7</accession>
<sequence length="47" mass="4984">MRGATDTIFQDTPNCKVLGIDVKAVGRQEVSHIVAVEALVLLSSMGL</sequence>
<proteinExistence type="predicted"/>